<feature type="region of interest" description="Disordered" evidence="1">
    <location>
        <begin position="361"/>
        <end position="386"/>
    </location>
</feature>
<dbReference type="Pfam" id="PF13569">
    <property type="entry name" value="DUF4132"/>
    <property type="match status" value="1"/>
</dbReference>
<name>A0ABP8BXV9_9ACTN</name>
<comment type="caution">
    <text evidence="3">The sequence shown here is derived from an EMBL/GenBank/DDBJ whole genome shotgun (WGS) entry which is preliminary data.</text>
</comment>
<organism evidence="3 4">
    <name type="scientific">Actinomadura meridiana</name>
    <dbReference type="NCBI Taxonomy" id="559626"/>
    <lineage>
        <taxon>Bacteria</taxon>
        <taxon>Bacillati</taxon>
        <taxon>Actinomycetota</taxon>
        <taxon>Actinomycetes</taxon>
        <taxon>Streptosporangiales</taxon>
        <taxon>Thermomonosporaceae</taxon>
        <taxon>Actinomadura</taxon>
    </lineage>
</organism>
<dbReference type="Proteomes" id="UP001501710">
    <property type="component" value="Unassembled WGS sequence"/>
</dbReference>
<dbReference type="RefSeq" id="WP_344894402.1">
    <property type="nucleotide sequence ID" value="NZ_BAABAS010000005.1"/>
</dbReference>
<accession>A0ABP8BXV9</accession>
<evidence type="ECO:0000256" key="1">
    <source>
        <dbReference type="SAM" id="MobiDB-lite"/>
    </source>
</evidence>
<feature type="domain" description="DUF4132" evidence="2">
    <location>
        <begin position="799"/>
        <end position="979"/>
    </location>
</feature>
<evidence type="ECO:0000313" key="3">
    <source>
        <dbReference type="EMBL" id="GAA4230020.1"/>
    </source>
</evidence>
<keyword evidence="4" id="KW-1185">Reference proteome</keyword>
<protein>
    <recommendedName>
        <fullName evidence="2">DUF4132 domain-containing protein</fullName>
    </recommendedName>
</protein>
<dbReference type="EMBL" id="BAABAS010000005">
    <property type="protein sequence ID" value="GAA4230020.1"/>
    <property type="molecule type" value="Genomic_DNA"/>
</dbReference>
<evidence type="ECO:0000313" key="4">
    <source>
        <dbReference type="Proteomes" id="UP001501710"/>
    </source>
</evidence>
<evidence type="ECO:0000259" key="2">
    <source>
        <dbReference type="Pfam" id="PF13569"/>
    </source>
</evidence>
<dbReference type="InterPro" id="IPR025406">
    <property type="entry name" value="DUF4132"/>
</dbReference>
<sequence>MEDHSRPADEDVLDLPDSWRRRLYPRRGGRPGPKVKVDRSAEAAIHERVRELDAAGPLVDRDGVTPDMAEAMREYLSGAPNPLGAAVVAALLADDARYDHAIEKLAAPVADSWVIRHGVPFAACAFAELSQIQWVCPGLRPIEDRPSCSGKTVAATPMRKAGARLRGLLAAADDDVYEDAVERLARCRRSPSQRTVVSFLVPTRDDWLDECCAEPPDTQNETDFWRLLYCSLGPRHVDPLARYGVVHHYSWDRACLVTMADGAGAAIAPLLIRAFDADAEVTDVRKLILETLAVLPGDEAFQALVDRADQKYVRPVLLSAMKRFPVRAARLAASSPPAPAQDALPDAPADVLPPVLTDPPWTRTTKRAQPPVINGLTPPSEPSMRWEPGEREEWARTDERHHVPSTDDWDALAEEFRAGRAGGYDLGILTYGPEEKVRPLLAEWKPQLWVAEMWLRPTVARFGVDAFPVALRIAEEDPQGLGDHALPFLDADVARLMAHCLSRPKRGRKLALSWFERHGLDAVPLLVPAALGKPAVPRREAEEALRHLAARHGTENVIETTARAHGDNAAGAIKAMLTIDPLELLPSHIPPLSDWADVKLLPKIRLQGRDDALPADATGHFLTMLAISKPDATYAGVEVVQQICDPGSLAEFGWALFELWQQHGAPPKDAWAFTQLGQLGDDETARKLAPLIRAWPGDGGHAKAVTGLDVLTSIGSDIALLQLATIAQKVKFKGLKERAEEKIEEVATTLGLTSEQLGDRLVPDFGLDADAALVLDYGPRRFIIGFDEQLTPYVTDEGGTRRKSLPKPAVKDDPVLAPAAHAQFTALKKDVRTVAANQIQRLESAMVTRRRWTAEEFRRFFVEHPLIGHIARRLVWITEHDGATSAFRIAEDRTFADAADNTLPLPDPAAIGIVHPLDLGDLKTWSALFTDYAILQPFPQLNRTVHTLTETERAAPRLERFQDAIVPPEAILTLEHKGWRRSHPMDAGLQWCLYRELPGDLYVNINLDPGMHIGRPEDSGPQRLAEIRLDAQPETGHWSPQRTAHPFGALDPITLSELLADLAEASS</sequence>
<proteinExistence type="predicted"/>
<reference evidence="4" key="1">
    <citation type="journal article" date="2019" name="Int. J. Syst. Evol. Microbiol.">
        <title>The Global Catalogue of Microorganisms (GCM) 10K type strain sequencing project: providing services to taxonomists for standard genome sequencing and annotation.</title>
        <authorList>
            <consortium name="The Broad Institute Genomics Platform"/>
            <consortium name="The Broad Institute Genome Sequencing Center for Infectious Disease"/>
            <person name="Wu L."/>
            <person name="Ma J."/>
        </authorList>
    </citation>
    <scope>NUCLEOTIDE SEQUENCE [LARGE SCALE GENOMIC DNA]</scope>
    <source>
        <strain evidence="4">JCM 17440</strain>
    </source>
</reference>
<gene>
    <name evidence="3" type="ORF">GCM10022254_23810</name>
</gene>